<dbReference type="AlphaFoldDB" id="A0A0C3PBY7"/>
<proteinExistence type="predicted"/>
<gene>
    <name evidence="1" type="ORF">PHLGIDRAFT_122370</name>
</gene>
<name>A0A0C3PBY7_PHLG1</name>
<dbReference type="OrthoDB" id="3830579at2759"/>
<dbReference type="HOGENOM" id="CLU_081631_3_2_1"/>
<dbReference type="Proteomes" id="UP000053257">
    <property type="component" value="Unassembled WGS sequence"/>
</dbReference>
<keyword evidence="2" id="KW-1185">Reference proteome</keyword>
<organism evidence="1 2">
    <name type="scientific">Phlebiopsis gigantea (strain 11061_1 CR5-6)</name>
    <name type="common">White-rot fungus</name>
    <name type="synonym">Peniophora gigantea</name>
    <dbReference type="NCBI Taxonomy" id="745531"/>
    <lineage>
        <taxon>Eukaryota</taxon>
        <taxon>Fungi</taxon>
        <taxon>Dikarya</taxon>
        <taxon>Basidiomycota</taxon>
        <taxon>Agaricomycotina</taxon>
        <taxon>Agaricomycetes</taxon>
        <taxon>Polyporales</taxon>
        <taxon>Phanerochaetaceae</taxon>
        <taxon>Phlebiopsis</taxon>
    </lineage>
</organism>
<sequence>MAPVLEILFAHVSEAYQKDSSLLKTILDVVAESNCLGQVLAIYHGTTVEDPTLLVLIDVWDKIEDHHALQATPGFAAVRSAFAALAADASTATVVHVPFEPAAHIPAAVAGAMRAATGLPAGAGRHGGMWGRTVERGECVMMFGWDAMADHVAFSQTLAQGEDTKAVAATFATEIEEVKTGHVKFTAFKRYEP</sequence>
<dbReference type="EMBL" id="KN840668">
    <property type="protein sequence ID" value="KIP02533.1"/>
    <property type="molecule type" value="Genomic_DNA"/>
</dbReference>
<accession>A0A0C3PBY7</accession>
<evidence type="ECO:0000313" key="2">
    <source>
        <dbReference type="Proteomes" id="UP000053257"/>
    </source>
</evidence>
<evidence type="ECO:0000313" key="1">
    <source>
        <dbReference type="EMBL" id="KIP02533.1"/>
    </source>
</evidence>
<dbReference type="Gene3D" id="3.30.70.100">
    <property type="match status" value="1"/>
</dbReference>
<evidence type="ECO:0008006" key="3">
    <source>
        <dbReference type="Google" id="ProtNLM"/>
    </source>
</evidence>
<protein>
    <recommendedName>
        <fullName evidence="3">ABM domain-containing protein</fullName>
    </recommendedName>
</protein>
<reference evidence="1 2" key="1">
    <citation type="journal article" date="2014" name="PLoS Genet.">
        <title>Analysis of the Phlebiopsis gigantea genome, transcriptome and secretome provides insight into its pioneer colonization strategies of wood.</title>
        <authorList>
            <person name="Hori C."/>
            <person name="Ishida T."/>
            <person name="Igarashi K."/>
            <person name="Samejima M."/>
            <person name="Suzuki H."/>
            <person name="Master E."/>
            <person name="Ferreira P."/>
            <person name="Ruiz-Duenas F.J."/>
            <person name="Held B."/>
            <person name="Canessa P."/>
            <person name="Larrondo L.F."/>
            <person name="Schmoll M."/>
            <person name="Druzhinina I.S."/>
            <person name="Kubicek C.P."/>
            <person name="Gaskell J.A."/>
            <person name="Kersten P."/>
            <person name="St John F."/>
            <person name="Glasner J."/>
            <person name="Sabat G."/>
            <person name="Splinter BonDurant S."/>
            <person name="Syed K."/>
            <person name="Yadav J."/>
            <person name="Mgbeahuruike A.C."/>
            <person name="Kovalchuk A."/>
            <person name="Asiegbu F.O."/>
            <person name="Lackner G."/>
            <person name="Hoffmeister D."/>
            <person name="Rencoret J."/>
            <person name="Gutierrez A."/>
            <person name="Sun H."/>
            <person name="Lindquist E."/>
            <person name="Barry K."/>
            <person name="Riley R."/>
            <person name="Grigoriev I.V."/>
            <person name="Henrissat B."/>
            <person name="Kues U."/>
            <person name="Berka R.M."/>
            <person name="Martinez A.T."/>
            <person name="Covert S.F."/>
            <person name="Blanchette R.A."/>
            <person name="Cullen D."/>
        </authorList>
    </citation>
    <scope>NUCLEOTIDE SEQUENCE [LARGE SCALE GENOMIC DNA]</scope>
    <source>
        <strain evidence="1 2">11061_1 CR5-6</strain>
    </source>
</reference>